<keyword evidence="2" id="KW-1185">Reference proteome</keyword>
<gene>
    <name evidence="1" type="ORF">CYPRO_0251</name>
</gene>
<organism evidence="1 2">
    <name type="scientific">Cyclonatronum proteinivorum</name>
    <dbReference type="NCBI Taxonomy" id="1457365"/>
    <lineage>
        <taxon>Bacteria</taxon>
        <taxon>Pseudomonadati</taxon>
        <taxon>Balneolota</taxon>
        <taxon>Balneolia</taxon>
        <taxon>Balneolales</taxon>
        <taxon>Cyclonatronaceae</taxon>
        <taxon>Cyclonatronum</taxon>
    </lineage>
</organism>
<evidence type="ECO:0000313" key="1">
    <source>
        <dbReference type="EMBL" id="AXI99538.1"/>
    </source>
</evidence>
<dbReference type="AlphaFoldDB" id="A0A345UGD7"/>
<protein>
    <submittedName>
        <fullName evidence="1">Uncharacterized protein</fullName>
    </submittedName>
</protein>
<name>A0A345UGD7_9BACT</name>
<dbReference type="KEGG" id="cprv:CYPRO_0251"/>
<evidence type="ECO:0000313" key="2">
    <source>
        <dbReference type="Proteomes" id="UP000254808"/>
    </source>
</evidence>
<reference evidence="1 2" key="1">
    <citation type="submission" date="2018-03" db="EMBL/GenBank/DDBJ databases">
        <title>Phenotypic and genomic properties of Cyclonatronum proteinivorum gen. nov., sp. nov., a haloalkaliphilic bacteroidete from soda lakes possessing Na+-translocating rhodopsin.</title>
        <authorList>
            <person name="Toshchakov S.V."/>
            <person name="Korzhenkov A."/>
            <person name="Samarov N.I."/>
            <person name="Kublanov I.V."/>
            <person name="Muntyan M.S."/>
            <person name="Sorokin D.Y."/>
        </authorList>
    </citation>
    <scope>NUCLEOTIDE SEQUENCE [LARGE SCALE GENOMIC DNA]</scope>
    <source>
        <strain evidence="1 2">Omega</strain>
    </source>
</reference>
<proteinExistence type="predicted"/>
<accession>A0A345UGD7</accession>
<dbReference type="Proteomes" id="UP000254808">
    <property type="component" value="Chromosome"/>
</dbReference>
<sequence>MLLTGQTYHPKISIMLLLSMMLFLLAPVGEAAAGFWGGECPVELARKNTAAATQMSCCPSDNQERLQPQHTVQNGSVFDGYQAFIPTQNGMGCDTAAASTSCCAACDCWIDASDAAAAAIPAVVPRTGFEKLQLEAQVKLHVSFFLNFVAKVTRSEAVNERLQHADSNQKPSLAAALPLRVAYCCYLI</sequence>
<dbReference type="EMBL" id="CP027806">
    <property type="protein sequence ID" value="AXI99538.1"/>
    <property type="molecule type" value="Genomic_DNA"/>
</dbReference>